<dbReference type="Proteomes" id="UP000535491">
    <property type="component" value="Unassembled WGS sequence"/>
</dbReference>
<dbReference type="GO" id="GO:0016811">
    <property type="term" value="F:hydrolase activity, acting on carbon-nitrogen (but not peptide) bonds, in linear amides"/>
    <property type="evidence" value="ECO:0007669"/>
    <property type="project" value="TreeGrafter"/>
</dbReference>
<accession>A0A7W2A8H9</accession>
<keyword evidence="2" id="KW-1185">Reference proteome</keyword>
<protein>
    <submittedName>
        <fullName evidence="1">PIG-L family deacetylase</fullName>
    </submittedName>
</protein>
<dbReference type="EMBL" id="JACEIQ010000017">
    <property type="protein sequence ID" value="MBA4495631.1"/>
    <property type="molecule type" value="Genomic_DNA"/>
</dbReference>
<dbReference type="Pfam" id="PF02585">
    <property type="entry name" value="PIG-L"/>
    <property type="match status" value="1"/>
</dbReference>
<dbReference type="InterPro" id="IPR003737">
    <property type="entry name" value="GlcNAc_PI_deacetylase-related"/>
</dbReference>
<dbReference type="SUPFAM" id="SSF102588">
    <property type="entry name" value="LmbE-like"/>
    <property type="match status" value="1"/>
</dbReference>
<dbReference type="RefSeq" id="WP_181753283.1">
    <property type="nucleotide sequence ID" value="NZ_JACEIQ010000017.1"/>
</dbReference>
<name>A0A7W2A8H9_9BACL</name>
<comment type="caution">
    <text evidence="1">The sequence shown here is derived from an EMBL/GenBank/DDBJ whole genome shotgun (WGS) entry which is preliminary data.</text>
</comment>
<dbReference type="InterPro" id="IPR024078">
    <property type="entry name" value="LmbE-like_dom_sf"/>
</dbReference>
<proteinExistence type="predicted"/>
<dbReference type="AlphaFoldDB" id="A0A7W2A8H9"/>
<organism evidence="1 2">
    <name type="scientific">Paenactinomyces guangxiensis</name>
    <dbReference type="NCBI Taxonomy" id="1490290"/>
    <lineage>
        <taxon>Bacteria</taxon>
        <taxon>Bacillati</taxon>
        <taxon>Bacillota</taxon>
        <taxon>Bacilli</taxon>
        <taxon>Bacillales</taxon>
        <taxon>Thermoactinomycetaceae</taxon>
        <taxon>Paenactinomyces</taxon>
    </lineage>
</organism>
<reference evidence="1 2" key="1">
    <citation type="submission" date="2020-07" db="EMBL/GenBank/DDBJ databases">
        <authorList>
            <person name="Feng H."/>
        </authorList>
    </citation>
    <scope>NUCLEOTIDE SEQUENCE [LARGE SCALE GENOMIC DNA]</scope>
    <source>
        <strain evidence="2">s-10</strain>
    </source>
</reference>
<dbReference type="Gene3D" id="3.40.50.10320">
    <property type="entry name" value="LmbE-like"/>
    <property type="match status" value="1"/>
</dbReference>
<evidence type="ECO:0000313" key="1">
    <source>
        <dbReference type="EMBL" id="MBA4495631.1"/>
    </source>
</evidence>
<gene>
    <name evidence="1" type="ORF">H1191_15140</name>
</gene>
<dbReference type="PANTHER" id="PTHR12993">
    <property type="entry name" value="N-ACETYLGLUCOSAMINYL-PHOSPHATIDYLINOSITOL DE-N-ACETYLASE-RELATED"/>
    <property type="match status" value="1"/>
</dbReference>
<evidence type="ECO:0000313" key="2">
    <source>
        <dbReference type="Proteomes" id="UP000535491"/>
    </source>
</evidence>
<dbReference type="PANTHER" id="PTHR12993:SF11">
    <property type="entry name" value="N-ACETYLGLUCOSAMINYL-PHOSPHATIDYLINOSITOL DE-N-ACETYLASE"/>
    <property type="match status" value="1"/>
</dbReference>
<sequence length="225" mass="25328">MVSKIMYIFAHPDDETFTCGGTIAHFAGTGFTRQILYCATHGEASKTGNPPVCAPHELGNTRREELQRAARILGIDQLIIRDYGDGRLDHQPFLVLVQDIQHVLVRENPDLIITFPPSGISGHKDHKVIQQATLEAVRKTSFPTKLYYIVIPESIVHFLGRSVSAVPDRSVSLKIDVTPYRGKIADALKQHRSQHLSVEKVFPGVLQGKLDRLRTHEYYQLVLER</sequence>